<sequence>MIPLWFLVVMQFVLSAAIVLSTQLSSHWMLTLAAAAPGIALAVWSWLTMGLRNIRVHTDLDRDARLVTAGPYRWVRHPMYVGLLLSTAALLPAPWAWWRVAAWLTLVAVLLRKAAAEESQLRTRFSTYANYQRYVGGFLPRTFRGLSASTLEGKLAGKGDDAAD</sequence>
<keyword evidence="3 5" id="KW-1133">Transmembrane helix</keyword>
<feature type="transmembrane region" description="Helical" evidence="5">
    <location>
        <begin position="31"/>
        <end position="54"/>
    </location>
</feature>
<dbReference type="PANTHER" id="PTHR43847:SF1">
    <property type="entry name" value="BLL3993 PROTEIN"/>
    <property type="match status" value="1"/>
</dbReference>
<comment type="caution">
    <text evidence="6">The sequence shown here is derived from an EMBL/GenBank/DDBJ whole genome shotgun (WGS) entry which is preliminary data.</text>
</comment>
<dbReference type="Pfam" id="PF04191">
    <property type="entry name" value="PEMT"/>
    <property type="match status" value="1"/>
</dbReference>
<dbReference type="RefSeq" id="WP_150073986.1">
    <property type="nucleotide sequence ID" value="NZ_VWOX01000001.1"/>
</dbReference>
<organism evidence="6 7">
    <name type="scientific">Roseiconus nitratireducens</name>
    <dbReference type="NCBI Taxonomy" id="2605748"/>
    <lineage>
        <taxon>Bacteria</taxon>
        <taxon>Pseudomonadati</taxon>
        <taxon>Planctomycetota</taxon>
        <taxon>Planctomycetia</taxon>
        <taxon>Pirellulales</taxon>
        <taxon>Pirellulaceae</taxon>
        <taxon>Roseiconus</taxon>
    </lineage>
</organism>
<evidence type="ECO:0000313" key="7">
    <source>
        <dbReference type="Proteomes" id="UP000324479"/>
    </source>
</evidence>
<keyword evidence="6" id="KW-0489">Methyltransferase</keyword>
<dbReference type="AlphaFoldDB" id="A0A5M6DKW8"/>
<keyword evidence="2 5" id="KW-0812">Transmembrane</keyword>
<evidence type="ECO:0000256" key="4">
    <source>
        <dbReference type="ARBA" id="ARBA00023136"/>
    </source>
</evidence>
<evidence type="ECO:0000313" key="6">
    <source>
        <dbReference type="EMBL" id="KAA5546879.1"/>
    </source>
</evidence>
<dbReference type="InterPro" id="IPR007318">
    <property type="entry name" value="Phopholipid_MeTrfase"/>
</dbReference>
<dbReference type="GO" id="GO:0032259">
    <property type="term" value="P:methylation"/>
    <property type="evidence" value="ECO:0007669"/>
    <property type="project" value="UniProtKB-KW"/>
</dbReference>
<dbReference type="EMBL" id="VWOX01000001">
    <property type="protein sequence ID" value="KAA5546879.1"/>
    <property type="molecule type" value="Genomic_DNA"/>
</dbReference>
<name>A0A5M6DKW8_9BACT</name>
<evidence type="ECO:0000256" key="1">
    <source>
        <dbReference type="ARBA" id="ARBA00004127"/>
    </source>
</evidence>
<dbReference type="Proteomes" id="UP000324479">
    <property type="component" value="Unassembled WGS sequence"/>
</dbReference>
<proteinExistence type="predicted"/>
<keyword evidence="6" id="KW-0808">Transferase</keyword>
<evidence type="ECO:0000256" key="3">
    <source>
        <dbReference type="ARBA" id="ARBA00022989"/>
    </source>
</evidence>
<comment type="subcellular location">
    <subcellularLocation>
        <location evidence="1">Endomembrane system</location>
        <topology evidence="1">Multi-pass membrane protein</topology>
    </subcellularLocation>
</comment>
<reference evidence="6 7" key="1">
    <citation type="submission" date="2019-08" db="EMBL/GenBank/DDBJ databases">
        <authorList>
            <person name="Dhanesh K."/>
            <person name="Kumar G."/>
            <person name="Sasikala C."/>
            <person name="Venkata Ramana C."/>
        </authorList>
    </citation>
    <scope>NUCLEOTIDE SEQUENCE [LARGE SCALE GENOMIC DNA]</scope>
    <source>
        <strain evidence="6 7">JC645</strain>
    </source>
</reference>
<keyword evidence="7" id="KW-1185">Reference proteome</keyword>
<gene>
    <name evidence="6" type="ORF">FYK55_00145</name>
</gene>
<dbReference type="InterPro" id="IPR052527">
    <property type="entry name" value="Metal_cation-efflux_comp"/>
</dbReference>
<keyword evidence="4 5" id="KW-0472">Membrane</keyword>
<evidence type="ECO:0000256" key="5">
    <source>
        <dbReference type="SAM" id="Phobius"/>
    </source>
</evidence>
<dbReference type="PANTHER" id="PTHR43847">
    <property type="entry name" value="BLL3993 PROTEIN"/>
    <property type="match status" value="1"/>
</dbReference>
<dbReference type="GO" id="GO:0008168">
    <property type="term" value="F:methyltransferase activity"/>
    <property type="evidence" value="ECO:0007669"/>
    <property type="project" value="UniProtKB-KW"/>
</dbReference>
<accession>A0A5M6DKW8</accession>
<evidence type="ECO:0000256" key="2">
    <source>
        <dbReference type="ARBA" id="ARBA00022692"/>
    </source>
</evidence>
<protein>
    <submittedName>
        <fullName evidence="6">Isoprenylcysteine carboxylmethyltransferase family protein</fullName>
    </submittedName>
</protein>
<dbReference type="GO" id="GO:0012505">
    <property type="term" value="C:endomembrane system"/>
    <property type="evidence" value="ECO:0007669"/>
    <property type="project" value="UniProtKB-SubCell"/>
</dbReference>
<dbReference type="Gene3D" id="1.20.120.1630">
    <property type="match status" value="1"/>
</dbReference>